<accession>A0ACD0P6U8</accession>
<sequence>MVALLVLGSTEIEQVISYLDVKEVLSNQAHVFSSIRRSAGFHETTSKASVGEPLAIQNPHRTTIETKHHNVLFMPARLNHSTTVKIVSVPKPNDQLAPPGIRGTTLVIEEEGGRMKAVVNAESLTGLRTAAGSVLATSLIHDPSQSKPEKVSIFGGGQQGLYHSLLLSQLYPSITTITFVLTRGDRPSQTTLETIVSLKSKLAGKNVQVDFSADVEASVKGADIICCCTPSTDPLFKDEWVKDGTHLNLVGSYKPNMQEVPETLIRLCHSQGTLIVDSSAACSTEAGDLIKASIPSEDCIELGDLISDDPDATEVEVKGSLKVIRERFRSTKDDKARNTSLRAISIFKSVGVGVQDVAITALVVEKAIQLGLGQNVNF</sequence>
<name>A0ACD0P6U8_9BASI</name>
<reference evidence="1 2" key="1">
    <citation type="journal article" date="2018" name="Mol. Biol. Evol.">
        <title>Broad Genomic Sampling Reveals a Smut Pathogenic Ancestry of the Fungal Clade Ustilaginomycotina.</title>
        <authorList>
            <person name="Kijpornyongpan T."/>
            <person name="Mondo S.J."/>
            <person name="Barry K."/>
            <person name="Sandor L."/>
            <person name="Lee J."/>
            <person name="Lipzen A."/>
            <person name="Pangilinan J."/>
            <person name="LaButti K."/>
            <person name="Hainaut M."/>
            <person name="Henrissat B."/>
            <person name="Grigoriev I.V."/>
            <person name="Spatafora J.W."/>
            <person name="Aime M.C."/>
        </authorList>
    </citation>
    <scope>NUCLEOTIDE SEQUENCE [LARGE SCALE GENOMIC DNA]</scope>
    <source>
        <strain evidence="1 2">SA 807</strain>
    </source>
</reference>
<evidence type="ECO:0000313" key="2">
    <source>
        <dbReference type="Proteomes" id="UP000245626"/>
    </source>
</evidence>
<organism evidence="1 2">
    <name type="scientific">Violaceomyces palustris</name>
    <dbReference type="NCBI Taxonomy" id="1673888"/>
    <lineage>
        <taxon>Eukaryota</taxon>
        <taxon>Fungi</taxon>
        <taxon>Dikarya</taxon>
        <taxon>Basidiomycota</taxon>
        <taxon>Ustilaginomycotina</taxon>
        <taxon>Ustilaginomycetes</taxon>
        <taxon>Violaceomycetales</taxon>
        <taxon>Violaceomycetaceae</taxon>
        <taxon>Violaceomyces</taxon>
    </lineage>
</organism>
<keyword evidence="2" id="KW-1185">Reference proteome</keyword>
<dbReference type="EMBL" id="KZ819707">
    <property type="protein sequence ID" value="PWN53840.1"/>
    <property type="molecule type" value="Genomic_DNA"/>
</dbReference>
<protein>
    <submittedName>
        <fullName evidence="1">NAD(P)-binding protein</fullName>
    </submittedName>
</protein>
<gene>
    <name evidence="1" type="ORF">IE53DRAFT_383638</name>
</gene>
<evidence type="ECO:0000313" key="1">
    <source>
        <dbReference type="EMBL" id="PWN53840.1"/>
    </source>
</evidence>
<dbReference type="Proteomes" id="UP000245626">
    <property type="component" value="Unassembled WGS sequence"/>
</dbReference>
<proteinExistence type="predicted"/>